<gene>
    <name evidence="1" type="ORF">AQUCO_01600414v1</name>
</gene>
<protein>
    <submittedName>
        <fullName evidence="1">Uncharacterized protein</fullName>
    </submittedName>
</protein>
<evidence type="ECO:0000313" key="1">
    <source>
        <dbReference type="EMBL" id="PIA46120.1"/>
    </source>
</evidence>
<name>A0A2G5DRG8_AQUCA</name>
<dbReference type="InParanoid" id="A0A2G5DRG8"/>
<dbReference type="AlphaFoldDB" id="A0A2G5DRG8"/>
<dbReference type="EMBL" id="KZ305033">
    <property type="protein sequence ID" value="PIA46120.1"/>
    <property type="molecule type" value="Genomic_DNA"/>
</dbReference>
<organism evidence="1 2">
    <name type="scientific">Aquilegia coerulea</name>
    <name type="common">Rocky mountain columbine</name>
    <dbReference type="NCBI Taxonomy" id="218851"/>
    <lineage>
        <taxon>Eukaryota</taxon>
        <taxon>Viridiplantae</taxon>
        <taxon>Streptophyta</taxon>
        <taxon>Embryophyta</taxon>
        <taxon>Tracheophyta</taxon>
        <taxon>Spermatophyta</taxon>
        <taxon>Magnoliopsida</taxon>
        <taxon>Ranunculales</taxon>
        <taxon>Ranunculaceae</taxon>
        <taxon>Thalictroideae</taxon>
        <taxon>Aquilegia</taxon>
    </lineage>
</organism>
<accession>A0A2G5DRG8</accession>
<reference evidence="1 2" key="1">
    <citation type="submission" date="2017-09" db="EMBL/GenBank/DDBJ databases">
        <title>WGS assembly of Aquilegia coerulea Goldsmith.</title>
        <authorList>
            <person name="Hodges S."/>
            <person name="Kramer E."/>
            <person name="Nordborg M."/>
            <person name="Tomkins J."/>
            <person name="Borevitz J."/>
            <person name="Derieg N."/>
            <person name="Yan J."/>
            <person name="Mihaltcheva S."/>
            <person name="Hayes R.D."/>
            <person name="Rokhsar D."/>
        </authorList>
    </citation>
    <scope>NUCLEOTIDE SEQUENCE [LARGE SCALE GENOMIC DNA]</scope>
    <source>
        <strain evidence="2">cv. Goldsmith</strain>
    </source>
</reference>
<proteinExistence type="predicted"/>
<sequence>MTYSPIFNNKIGQIQLQRTIRDCGVYQSGTTFTWRLYWSWLHILFHSLGYEVVKMVGDNPKFGLATFVA</sequence>
<keyword evidence="2" id="KW-1185">Reference proteome</keyword>
<dbReference type="Proteomes" id="UP000230069">
    <property type="component" value="Unassembled WGS sequence"/>
</dbReference>
<evidence type="ECO:0000313" key="2">
    <source>
        <dbReference type="Proteomes" id="UP000230069"/>
    </source>
</evidence>